<keyword evidence="2" id="KW-1185">Reference proteome</keyword>
<keyword evidence="1" id="KW-0378">Hydrolase</keyword>
<comment type="caution">
    <text evidence="1">The sequence shown here is derived from an EMBL/GenBank/DDBJ whole genome shotgun (WGS) entry which is preliminary data.</text>
</comment>
<name>A0A8H3X6Q0_GIGMA</name>
<dbReference type="EMBL" id="WTPW01001614">
    <property type="protein sequence ID" value="KAF0425711.1"/>
    <property type="molecule type" value="Genomic_DNA"/>
</dbReference>
<dbReference type="Proteomes" id="UP000439903">
    <property type="component" value="Unassembled WGS sequence"/>
</dbReference>
<dbReference type="OrthoDB" id="2390964at2759"/>
<dbReference type="AlphaFoldDB" id="A0A8H3X6Q0"/>
<keyword evidence="1" id="KW-0347">Helicase</keyword>
<organism evidence="1 2">
    <name type="scientific">Gigaspora margarita</name>
    <dbReference type="NCBI Taxonomy" id="4874"/>
    <lineage>
        <taxon>Eukaryota</taxon>
        <taxon>Fungi</taxon>
        <taxon>Fungi incertae sedis</taxon>
        <taxon>Mucoromycota</taxon>
        <taxon>Glomeromycotina</taxon>
        <taxon>Glomeromycetes</taxon>
        <taxon>Diversisporales</taxon>
        <taxon>Gigasporaceae</taxon>
        <taxon>Gigaspora</taxon>
    </lineage>
</organism>
<keyword evidence="1" id="KW-0547">Nucleotide-binding</keyword>
<evidence type="ECO:0000313" key="1">
    <source>
        <dbReference type="EMBL" id="KAF0425711.1"/>
    </source>
</evidence>
<proteinExistence type="predicted"/>
<evidence type="ECO:0000313" key="2">
    <source>
        <dbReference type="Proteomes" id="UP000439903"/>
    </source>
</evidence>
<dbReference type="GO" id="GO:0004386">
    <property type="term" value="F:helicase activity"/>
    <property type="evidence" value="ECO:0007669"/>
    <property type="project" value="UniProtKB-KW"/>
</dbReference>
<gene>
    <name evidence="1" type="ORF">F8M41_006286</name>
</gene>
<accession>A0A8H3X6Q0</accession>
<reference evidence="1 2" key="1">
    <citation type="journal article" date="2019" name="Environ. Microbiol.">
        <title>At the nexus of three kingdoms: the genome of the mycorrhizal fungus Gigaspora margarita provides insights into plant, endobacterial and fungal interactions.</title>
        <authorList>
            <person name="Venice F."/>
            <person name="Ghignone S."/>
            <person name="Salvioli di Fossalunga A."/>
            <person name="Amselem J."/>
            <person name="Novero M."/>
            <person name="Xianan X."/>
            <person name="Sedzielewska Toro K."/>
            <person name="Morin E."/>
            <person name="Lipzen A."/>
            <person name="Grigoriev I.V."/>
            <person name="Henrissat B."/>
            <person name="Martin F.M."/>
            <person name="Bonfante P."/>
        </authorList>
    </citation>
    <scope>NUCLEOTIDE SEQUENCE [LARGE SCALE GENOMIC DNA]</scope>
    <source>
        <strain evidence="1 2">BEG34</strain>
    </source>
</reference>
<sequence>MSTVPAKLNEEKRKKIFTIPKFLNFIRKRASNTNENSNPPETVESLHKYETRPGQAQKFLVWARTSAFNLIFFFDNLDKGTFDEHKDSWVLVYKQEVKKYGTSEYTSKELEDLEQEMLGAIYLPVDKLHLDNLMKSLPAKTVSAQRVNREHMLYKSVIDSGAAETTLPYHVHNTLGRIGWRNLGEDANGYGYPARAFYASSIFEVALGDNNGWSKWVRINTLRV</sequence>
<keyword evidence="1" id="KW-0067">ATP-binding</keyword>
<protein>
    <submittedName>
        <fullName evidence="1">ATP dependent DNA helicase</fullName>
    </submittedName>
</protein>